<feature type="compositionally biased region" description="Polar residues" evidence="9">
    <location>
        <begin position="143"/>
        <end position="156"/>
    </location>
</feature>
<feature type="region of interest" description="Disordered" evidence="9">
    <location>
        <begin position="784"/>
        <end position="815"/>
    </location>
</feature>
<evidence type="ECO:0000313" key="11">
    <source>
        <dbReference type="Proteomes" id="UP000250266"/>
    </source>
</evidence>
<evidence type="ECO:0000256" key="8">
    <source>
        <dbReference type="RuleBase" id="RU049441"/>
    </source>
</evidence>
<feature type="compositionally biased region" description="Polar residues" evidence="9">
    <location>
        <begin position="178"/>
        <end position="191"/>
    </location>
</feature>
<feature type="compositionally biased region" description="Acidic residues" evidence="9">
    <location>
        <begin position="87"/>
        <end position="106"/>
    </location>
</feature>
<feature type="compositionally biased region" description="Polar residues" evidence="9">
    <location>
        <begin position="757"/>
        <end position="767"/>
    </location>
</feature>
<dbReference type="InterPro" id="IPR025279">
    <property type="entry name" value="NST1"/>
</dbReference>
<dbReference type="PANTHER" id="PTHR31780:SF10">
    <property type="entry name" value="LD36051P"/>
    <property type="match status" value="1"/>
</dbReference>
<evidence type="ECO:0000256" key="3">
    <source>
        <dbReference type="ARBA" id="ARBA00007112"/>
    </source>
</evidence>
<proteinExistence type="inferred from homology"/>
<feature type="compositionally biased region" description="Acidic residues" evidence="9">
    <location>
        <begin position="435"/>
        <end position="465"/>
    </location>
</feature>
<feature type="compositionally biased region" description="Basic residues" evidence="9">
    <location>
        <begin position="132"/>
        <end position="142"/>
    </location>
</feature>
<evidence type="ECO:0000256" key="6">
    <source>
        <dbReference type="ARBA" id="ARBA00023016"/>
    </source>
</evidence>
<accession>A0A8E2EML6</accession>
<evidence type="ECO:0000256" key="1">
    <source>
        <dbReference type="ARBA" id="ARBA00002545"/>
    </source>
</evidence>
<dbReference type="AlphaFoldDB" id="A0A8E2EML6"/>
<comment type="similarity">
    <text evidence="3 8">Belongs to the NST1 family.</text>
</comment>
<feature type="compositionally biased region" description="Low complexity" evidence="9">
    <location>
        <begin position="935"/>
        <end position="944"/>
    </location>
</feature>
<dbReference type="OrthoDB" id="21629at2759"/>
<name>A0A8E2EML6_9PEZI</name>
<evidence type="ECO:0000256" key="2">
    <source>
        <dbReference type="ARBA" id="ARBA00004496"/>
    </source>
</evidence>
<dbReference type="InterPro" id="IPR051195">
    <property type="entry name" value="Fungal_stress_NST1"/>
</dbReference>
<feature type="region of interest" description="Disordered" evidence="9">
    <location>
        <begin position="277"/>
        <end position="366"/>
    </location>
</feature>
<dbReference type="Proteomes" id="UP000250266">
    <property type="component" value="Unassembled WGS sequence"/>
</dbReference>
<feature type="region of interest" description="Disordered" evidence="9">
    <location>
        <begin position="996"/>
        <end position="1031"/>
    </location>
</feature>
<feature type="compositionally biased region" description="Polar residues" evidence="9">
    <location>
        <begin position="50"/>
        <end position="69"/>
    </location>
</feature>
<evidence type="ECO:0000313" key="10">
    <source>
        <dbReference type="EMBL" id="OCK86278.1"/>
    </source>
</evidence>
<evidence type="ECO:0000256" key="4">
    <source>
        <dbReference type="ARBA" id="ARBA00020733"/>
    </source>
</evidence>
<feature type="region of interest" description="Disordered" evidence="9">
    <location>
        <begin position="935"/>
        <end position="955"/>
    </location>
</feature>
<evidence type="ECO:0000256" key="5">
    <source>
        <dbReference type="ARBA" id="ARBA00022490"/>
    </source>
</evidence>
<keyword evidence="5 8" id="KW-0963">Cytoplasm</keyword>
<dbReference type="GO" id="GO:0005737">
    <property type="term" value="C:cytoplasm"/>
    <property type="evidence" value="ECO:0007669"/>
    <property type="project" value="UniProtKB-SubCell"/>
</dbReference>
<feature type="compositionally biased region" description="Acidic residues" evidence="9">
    <location>
        <begin position="321"/>
        <end position="353"/>
    </location>
</feature>
<dbReference type="EMBL" id="KV744807">
    <property type="protein sequence ID" value="OCK86278.1"/>
    <property type="molecule type" value="Genomic_DNA"/>
</dbReference>
<feature type="region of interest" description="Disordered" evidence="9">
    <location>
        <begin position="1"/>
        <end position="204"/>
    </location>
</feature>
<feature type="compositionally biased region" description="Pro residues" evidence="9">
    <location>
        <begin position="160"/>
        <end position="177"/>
    </location>
</feature>
<reference evidence="10 11" key="1">
    <citation type="journal article" date="2016" name="Nat. Commun.">
        <title>Ectomycorrhizal ecology is imprinted in the genome of the dominant symbiotic fungus Cenococcum geophilum.</title>
        <authorList>
            <consortium name="DOE Joint Genome Institute"/>
            <person name="Peter M."/>
            <person name="Kohler A."/>
            <person name="Ohm R.A."/>
            <person name="Kuo A."/>
            <person name="Krutzmann J."/>
            <person name="Morin E."/>
            <person name="Arend M."/>
            <person name="Barry K.W."/>
            <person name="Binder M."/>
            <person name="Choi C."/>
            <person name="Clum A."/>
            <person name="Copeland A."/>
            <person name="Grisel N."/>
            <person name="Haridas S."/>
            <person name="Kipfer T."/>
            <person name="LaButti K."/>
            <person name="Lindquist E."/>
            <person name="Lipzen A."/>
            <person name="Maire R."/>
            <person name="Meier B."/>
            <person name="Mihaltcheva S."/>
            <person name="Molinier V."/>
            <person name="Murat C."/>
            <person name="Poggeler S."/>
            <person name="Quandt C.A."/>
            <person name="Sperisen C."/>
            <person name="Tritt A."/>
            <person name="Tisserant E."/>
            <person name="Crous P.W."/>
            <person name="Henrissat B."/>
            <person name="Nehls U."/>
            <person name="Egli S."/>
            <person name="Spatafora J.W."/>
            <person name="Grigoriev I.V."/>
            <person name="Martin F.M."/>
        </authorList>
    </citation>
    <scope>NUCLEOTIDE SEQUENCE [LARGE SCALE GENOMIC DNA]</scope>
    <source>
        <strain evidence="10 11">CBS 459.81</strain>
    </source>
</reference>
<feature type="compositionally biased region" description="Low complexity" evidence="9">
    <location>
        <begin position="735"/>
        <end position="745"/>
    </location>
</feature>
<protein>
    <recommendedName>
        <fullName evidence="4 8">Stress response protein NST1</fullName>
    </recommendedName>
</protein>
<keyword evidence="7 8" id="KW-0175">Coiled coil</keyword>
<comment type="subcellular location">
    <subcellularLocation>
        <location evidence="2 8">Cytoplasm</location>
    </subcellularLocation>
</comment>
<feature type="compositionally biased region" description="Pro residues" evidence="9">
    <location>
        <begin position="790"/>
        <end position="809"/>
    </location>
</feature>
<feature type="region of interest" description="Disordered" evidence="9">
    <location>
        <begin position="401"/>
        <end position="470"/>
    </location>
</feature>
<feature type="compositionally biased region" description="Polar residues" evidence="9">
    <location>
        <begin position="997"/>
        <end position="1014"/>
    </location>
</feature>
<keyword evidence="11" id="KW-1185">Reference proteome</keyword>
<sequence>MAQGTKGQTAATAAPTNGVTHGHPPAPVGVNRKKQKRREKQAARQAASQGPQQDTNSRNGHLPHGQSSAHRLHPHSGQQAPDYGDHEFDDQSDPGDGEYYSDEDEPGYGQAYGTNGHYQSDYAGDGSGTSKNSKKKKKKKSRPLSQNSPHNAPSGRSSTVPPPLSSSIPPPPPPPPQAFSNATLRTVQRGANSKDRIWNTSTSEERERIKEFWLSLGEDERKSLVKIEKEAVLRKMKEQQKHSCSCTVCGRKRTAIEEELEVLYDAYYEELEQYANHQQDNGGPMLPPPSRYSHPMAGRTPPDRMPHMMNPLPPPRIRELAEDESEEDDEDEGDEEDYSEDEDEDDYSDDEPLDLPRGAANDFFNFGNSLTVKGGILTVADDLLKNDGKKFIEMMEQLAERRMQREEEAQYAAAGLSHPNPYSKAHTSHSHGAPPEDDEYDDEEDEEYDDDDEEYEDDEEVDTMTEEQRMEEGRRMFQIFAARMFEQRVLTAYREKVAAERQAKLLEELEEESRLDVQREAKRAREAQKKKDKKEKQKQAKAEEKARKDAEKAAEEAAAKAAEEKKQEEQRRKKEEQRKKKEAERKAQEEERQRKEAERQKRLQEERERQQEAERKLRDQKAQEKKARDEAKRKEREEREAREKEARDKKAQEDKERREREARAKAEKERARKDDQAASGSQGPASTVKRPNQPVAVALPPGLLSKQSSTGFPSPHVQVATPAIPKAPTPVRPRQSSQQGSHGSSPKTPQVAPGTGKSMSPSNSVPQMQNAIAPKTILTKPQNMQQPLPLHHPQPSSPMPPMGPPPGMQPPSGIGLVNMPPGLNGFPHNQAQMMPGMMGPRHSLGHNMPMFPPQPGSQFRSFAPPGMPGPAPGMPLGRGFSMDGPPGFAPPIPGIGANQMTGFGIPIASHSRQQSASFDKPNIEPPIVAPQAQPIARPAPIQRPSSVKPHEGPQEIRRQKGDFDEHLDELADHLGSKALLDDADDTLPEFSGANARRASTQAGGMSRNSRTSFNFAEGPNQPRSDSYAPFGGSNGLGSAWSTPSMPFAPTWGNSPTSGMFNNGFMMGNQQAYPTKSRLVQVRRMVCQACRILAARKKNPDGFFEVGDVYHQIEAGRSPTDVQVKLDEIVEVCDILGDSSNGGGTLNYKELDFSKGRYAVKFEESGGPTAELGEIGSPLPNHSVPAASGFGARPFAPLGPISSSNF</sequence>
<feature type="region of interest" description="Disordered" evidence="9">
    <location>
        <begin position="506"/>
        <end position="767"/>
    </location>
</feature>
<comment type="function">
    <text evidence="1 8">May act as a negative regulator of salt tolerance.</text>
</comment>
<evidence type="ECO:0000256" key="7">
    <source>
        <dbReference type="ARBA" id="ARBA00023054"/>
    </source>
</evidence>
<gene>
    <name evidence="10" type="ORF">K432DRAFT_387952</name>
</gene>
<dbReference type="Pfam" id="PF13945">
    <property type="entry name" value="NST1"/>
    <property type="match status" value="1"/>
</dbReference>
<feature type="compositionally biased region" description="Low complexity" evidence="9">
    <location>
        <begin position="1"/>
        <end position="16"/>
    </location>
</feature>
<keyword evidence="6 8" id="KW-0346">Stress response</keyword>
<feature type="compositionally biased region" description="Basic and acidic residues" evidence="9">
    <location>
        <begin position="506"/>
        <end position="676"/>
    </location>
</feature>
<dbReference type="PANTHER" id="PTHR31780">
    <property type="entry name" value="STRESS RESPONSE PROTEIN NST1-RELATED"/>
    <property type="match status" value="1"/>
</dbReference>
<organism evidence="10 11">
    <name type="scientific">Lepidopterella palustris CBS 459.81</name>
    <dbReference type="NCBI Taxonomy" id="1314670"/>
    <lineage>
        <taxon>Eukaryota</taxon>
        <taxon>Fungi</taxon>
        <taxon>Dikarya</taxon>
        <taxon>Ascomycota</taxon>
        <taxon>Pezizomycotina</taxon>
        <taxon>Dothideomycetes</taxon>
        <taxon>Pleosporomycetidae</taxon>
        <taxon>Mytilinidiales</taxon>
        <taxon>Argynnaceae</taxon>
        <taxon>Lepidopterella</taxon>
    </lineage>
</organism>
<feature type="compositionally biased region" description="Basic and acidic residues" evidence="9">
    <location>
        <begin position="192"/>
        <end position="204"/>
    </location>
</feature>
<evidence type="ECO:0000256" key="9">
    <source>
        <dbReference type="SAM" id="MobiDB-lite"/>
    </source>
</evidence>